<dbReference type="Pfam" id="PF06429">
    <property type="entry name" value="Flg_bbr_C"/>
    <property type="match status" value="1"/>
</dbReference>
<keyword evidence="12" id="KW-0282">Flagellum</keyword>
<evidence type="ECO:0000313" key="12">
    <source>
        <dbReference type="EMBL" id="MCI0183483.1"/>
    </source>
</evidence>
<dbReference type="InterPro" id="IPR010930">
    <property type="entry name" value="Flg_bb/hook_C_dom"/>
</dbReference>
<keyword evidence="6 7" id="KW-0975">Bacterial flagellum</keyword>
<evidence type="ECO:0000256" key="2">
    <source>
        <dbReference type="ARBA" id="ARBA00004613"/>
    </source>
</evidence>
<keyword evidence="8" id="KW-0175">Coiled coil</keyword>
<dbReference type="InterPro" id="IPR001444">
    <property type="entry name" value="Flag_bb_rod_N"/>
</dbReference>
<keyword evidence="13" id="KW-1185">Reference proteome</keyword>
<keyword evidence="12" id="KW-0969">Cilium</keyword>
<dbReference type="Pfam" id="PF22638">
    <property type="entry name" value="FlgK_D1"/>
    <property type="match status" value="1"/>
</dbReference>
<keyword evidence="12" id="KW-0966">Cell projection</keyword>
<evidence type="ECO:0000256" key="8">
    <source>
        <dbReference type="SAM" id="Coils"/>
    </source>
</evidence>
<feature type="domain" description="Flagellar basal body rod protein N-terminal" evidence="9">
    <location>
        <begin position="9"/>
        <end position="38"/>
    </location>
</feature>
<dbReference type="GO" id="GO:0009424">
    <property type="term" value="C:bacterial-type flagellum hook"/>
    <property type="evidence" value="ECO:0007669"/>
    <property type="project" value="UniProtKB-UniRule"/>
</dbReference>
<feature type="domain" description="Flagellar basal-body/hook protein C-terminal" evidence="10">
    <location>
        <begin position="502"/>
        <end position="541"/>
    </location>
</feature>
<evidence type="ECO:0000256" key="7">
    <source>
        <dbReference type="RuleBase" id="RU362065"/>
    </source>
</evidence>
<dbReference type="GO" id="GO:0005198">
    <property type="term" value="F:structural molecule activity"/>
    <property type="evidence" value="ECO:0007669"/>
    <property type="project" value="UniProtKB-UniRule"/>
</dbReference>
<dbReference type="InterPro" id="IPR053927">
    <property type="entry name" value="FlgK_helical"/>
</dbReference>
<evidence type="ECO:0000256" key="6">
    <source>
        <dbReference type="ARBA" id="ARBA00023143"/>
    </source>
</evidence>
<evidence type="ECO:0000256" key="3">
    <source>
        <dbReference type="ARBA" id="ARBA00009677"/>
    </source>
</evidence>
<dbReference type="RefSeq" id="WP_241713842.1">
    <property type="nucleotide sequence ID" value="NZ_JALBUF010000004.1"/>
</dbReference>
<dbReference type="PANTHER" id="PTHR30033:SF1">
    <property type="entry name" value="FLAGELLAR HOOK-ASSOCIATED PROTEIN 1"/>
    <property type="match status" value="1"/>
</dbReference>
<comment type="subcellular location">
    <subcellularLocation>
        <location evidence="1 7">Bacterial flagellum</location>
    </subcellularLocation>
    <subcellularLocation>
        <location evidence="2 7">Secreted</location>
    </subcellularLocation>
</comment>
<evidence type="ECO:0000256" key="1">
    <source>
        <dbReference type="ARBA" id="ARBA00004365"/>
    </source>
</evidence>
<feature type="coiled-coil region" evidence="8">
    <location>
        <begin position="175"/>
        <end position="202"/>
    </location>
</feature>
<dbReference type="EMBL" id="JALBUF010000004">
    <property type="protein sequence ID" value="MCI0183483.1"/>
    <property type="molecule type" value="Genomic_DNA"/>
</dbReference>
<protein>
    <recommendedName>
        <fullName evidence="4 7">Flagellar hook-associated protein 1</fullName>
        <shortName evidence="7">HAP1</shortName>
    </recommendedName>
</protein>
<dbReference type="GO" id="GO:0005576">
    <property type="term" value="C:extracellular region"/>
    <property type="evidence" value="ECO:0007669"/>
    <property type="project" value="UniProtKB-SubCell"/>
</dbReference>
<dbReference type="PANTHER" id="PTHR30033">
    <property type="entry name" value="FLAGELLAR HOOK-ASSOCIATED PROTEIN 1"/>
    <property type="match status" value="1"/>
</dbReference>
<dbReference type="SUPFAM" id="SSF64518">
    <property type="entry name" value="Phase 1 flagellin"/>
    <property type="match status" value="1"/>
</dbReference>
<keyword evidence="5 7" id="KW-0964">Secreted</keyword>
<evidence type="ECO:0000259" key="11">
    <source>
        <dbReference type="Pfam" id="PF22638"/>
    </source>
</evidence>
<dbReference type="PROSITE" id="PS00588">
    <property type="entry name" value="FLAGELLA_BB_ROD"/>
    <property type="match status" value="1"/>
</dbReference>
<dbReference type="PRINTS" id="PR01005">
    <property type="entry name" value="FLGHOOKAP1"/>
</dbReference>
<comment type="similarity">
    <text evidence="3 7">Belongs to the flagella basal body rod proteins family.</text>
</comment>
<proteinExistence type="inferred from homology"/>
<dbReference type="InterPro" id="IPR019776">
    <property type="entry name" value="Flagellar_basal_body_rod_CS"/>
</dbReference>
<evidence type="ECO:0000256" key="4">
    <source>
        <dbReference type="ARBA" id="ARBA00016244"/>
    </source>
</evidence>
<evidence type="ECO:0000256" key="5">
    <source>
        <dbReference type="ARBA" id="ARBA00022525"/>
    </source>
</evidence>
<dbReference type="AlphaFoldDB" id="A0A9X1V8Y1"/>
<reference evidence="12" key="1">
    <citation type="submission" date="2022-03" db="EMBL/GenBank/DDBJ databases">
        <title>Draft Genome Sequence of Firmicute Strain S0AB, a Heterotrophic Iron/Sulfur-Oxidizing Extreme Acidophile.</title>
        <authorList>
            <person name="Vergara E."/>
            <person name="Pakostova E."/>
            <person name="Johnson D.B."/>
            <person name="Holmes D.S."/>
        </authorList>
    </citation>
    <scope>NUCLEOTIDE SEQUENCE</scope>
    <source>
        <strain evidence="12">S0AB</strain>
    </source>
</reference>
<dbReference type="Pfam" id="PF00460">
    <property type="entry name" value="Flg_bb_rod"/>
    <property type="match status" value="1"/>
</dbReference>
<dbReference type="Proteomes" id="UP001139263">
    <property type="component" value="Unassembled WGS sequence"/>
</dbReference>
<evidence type="ECO:0000259" key="9">
    <source>
        <dbReference type="Pfam" id="PF00460"/>
    </source>
</evidence>
<evidence type="ECO:0000259" key="10">
    <source>
        <dbReference type="Pfam" id="PF06429"/>
    </source>
</evidence>
<comment type="caution">
    <text evidence="12">The sequence shown here is derived from an EMBL/GenBank/DDBJ whole genome shotgun (WGS) entry which is preliminary data.</text>
</comment>
<organism evidence="12 13">
    <name type="scientific">Sulfoacidibacillus ferrooxidans</name>
    <dbReference type="NCBI Taxonomy" id="2005001"/>
    <lineage>
        <taxon>Bacteria</taxon>
        <taxon>Bacillati</taxon>
        <taxon>Bacillota</taxon>
        <taxon>Bacilli</taxon>
        <taxon>Bacillales</taxon>
        <taxon>Alicyclobacillaceae</taxon>
        <taxon>Sulfoacidibacillus</taxon>
    </lineage>
</organism>
<dbReference type="InterPro" id="IPR002371">
    <property type="entry name" value="FlgK"/>
</dbReference>
<sequence length="543" mass="58060">MSLSSFFGLNIGVSALDAMQQAEDVVANNISNANTPGYVQETAQLQESSAYPPIPSQDQPIMGGQMGQGVDVSEVTRDTNSFVNEQDRSNQSTYNMYKTYDTNLTQIESILNEPSSDSMQNAVDQFFASWQTLSTDPSNTAARQSVISEAQTLGQTFQTITTQLEGLQSNLVSQIQEQVQELNGYASQVAQLNNQIVQINQMNSAPSAGGQSSQQESPNQLLDQRGHILDEMAQLSNISYNQTGFTGAVSVNIGSGLSLVTLTNGSWTSTTMTISSMTQTSLVTQTSMVTSTNDQLMQSPLTLTNVTSGMVAGNTQSLDYTNQLLANLDTFLSSFSNQVNAIQGASGTSTIPVTAYPLIGNTATYLVTGSSSGITYTYGNLFIPTTTTAGNVVLTVNPLFTQNSGTNYISASDQPSSQGNNTIAQQMENLQSQSISITYTQFSSFQFGSSTYTNSSYSQNTTADQYLASIVSNLGIQTAAVQSSESTANSLAQQSSNLRQSISGVDTNDQAAKMVEFQNSYDAAAKFISVYDTMLQSLINMIP</sequence>
<gene>
    <name evidence="7 12" type="primary">flgK</name>
    <name evidence="12" type="ORF">MM817_01760</name>
</gene>
<dbReference type="NCBIfam" id="TIGR02492">
    <property type="entry name" value="flgK_ends"/>
    <property type="match status" value="1"/>
</dbReference>
<accession>A0A9X1V8Y1</accession>
<feature type="domain" description="Flagellar hook-associated protein FlgK helical" evidence="11">
    <location>
        <begin position="104"/>
        <end position="344"/>
    </location>
</feature>
<dbReference type="GO" id="GO:0044780">
    <property type="term" value="P:bacterial-type flagellum assembly"/>
    <property type="evidence" value="ECO:0007669"/>
    <property type="project" value="InterPro"/>
</dbReference>
<evidence type="ECO:0000313" key="13">
    <source>
        <dbReference type="Proteomes" id="UP001139263"/>
    </source>
</evidence>
<name>A0A9X1V8Y1_9BACL</name>